<reference evidence="3" key="1">
    <citation type="journal article" date="2019" name="Int. J. Syst. Evol. Microbiol.">
        <title>The Global Catalogue of Microorganisms (GCM) 10K type strain sequencing project: providing services to taxonomists for standard genome sequencing and annotation.</title>
        <authorList>
            <consortium name="The Broad Institute Genomics Platform"/>
            <consortium name="The Broad Institute Genome Sequencing Center for Infectious Disease"/>
            <person name="Wu L."/>
            <person name="Ma J."/>
        </authorList>
    </citation>
    <scope>NUCLEOTIDE SEQUENCE [LARGE SCALE GENOMIC DNA]</scope>
    <source>
        <strain evidence="3">KCTC 52368</strain>
    </source>
</reference>
<protein>
    <submittedName>
        <fullName evidence="2">DUF6734 family protein</fullName>
    </submittedName>
</protein>
<evidence type="ECO:0000313" key="3">
    <source>
        <dbReference type="Proteomes" id="UP001597526"/>
    </source>
</evidence>
<comment type="caution">
    <text evidence="2">The sequence shown here is derived from an EMBL/GenBank/DDBJ whole genome shotgun (WGS) entry which is preliminary data.</text>
</comment>
<dbReference type="Pfam" id="PF20508">
    <property type="entry name" value="DUF6734"/>
    <property type="match status" value="1"/>
</dbReference>
<dbReference type="EMBL" id="JBHULB010000074">
    <property type="protein sequence ID" value="MFD2588181.1"/>
    <property type="molecule type" value="Genomic_DNA"/>
</dbReference>
<evidence type="ECO:0000313" key="2">
    <source>
        <dbReference type="EMBL" id="MFD2588181.1"/>
    </source>
</evidence>
<proteinExistence type="predicted"/>
<keyword evidence="3" id="KW-1185">Reference proteome</keyword>
<dbReference type="RefSeq" id="WP_377767713.1">
    <property type="nucleotide sequence ID" value="NZ_JBHULB010000074.1"/>
</dbReference>
<evidence type="ECO:0000259" key="1">
    <source>
        <dbReference type="Pfam" id="PF20508"/>
    </source>
</evidence>
<organism evidence="2 3">
    <name type="scientific">Croceitalea marina</name>
    <dbReference type="NCBI Taxonomy" id="1775166"/>
    <lineage>
        <taxon>Bacteria</taxon>
        <taxon>Pseudomonadati</taxon>
        <taxon>Bacteroidota</taxon>
        <taxon>Flavobacteriia</taxon>
        <taxon>Flavobacteriales</taxon>
        <taxon>Flavobacteriaceae</taxon>
        <taxon>Croceitalea</taxon>
    </lineage>
</organism>
<dbReference type="InterPro" id="IPR046621">
    <property type="entry name" value="DUF6734"/>
</dbReference>
<sequence length="296" mass="34990">MRIIHSFWSRPFLKKANFNYYDRSAGGWIDRRFNYYSWALSCLTFKKFYKDIVLYSDSYGATLLGDKLGLPYTEIKITLDQLDKYHLDLWAIGKLYAYQSETKPFLHVDGDVYIWKRFSNNLEEAALVVQNLEDEFSYYEEIYTQIHEHFKYIPESISRHARNGRGFSGINAGIFGGNDIDFIQYYVTNALELVNKNKSRLENVNIGLFNNFYEQCLFRVLVEEKGKKVSSLLKNVNDRFDGLCDLTGVPENSWYAHAVGVYKKRKETNELIEFRLRSEFPDYYYKINYLIQKSVI</sequence>
<accession>A0ABW5N088</accession>
<feature type="domain" description="DUF6734" evidence="1">
    <location>
        <begin position="1"/>
        <end position="288"/>
    </location>
</feature>
<name>A0ABW5N088_9FLAO</name>
<gene>
    <name evidence="2" type="ORF">ACFSQJ_14675</name>
</gene>
<dbReference type="Proteomes" id="UP001597526">
    <property type="component" value="Unassembled WGS sequence"/>
</dbReference>